<sequence length="614" mass="64719">MNRKLKCITLIITTILILFCGCENKDNDVLKIELSQTETYDFPSVTSEDYEAVEPLTVTVKNTGSAATGKLSIVLDGAAASDFEISVNSIADIAPGQTATFTVAPKTGLTFGDYLATVYVAGKGIPEQKFDIRFVVTELVVDAVNIVSPPTKLTYGIGEPLDLAGLVVNATVDGNTVPLEVKEEYLRYDFSTAGVQKVGIAVGSAPVQEFEVTVLNLAERIKSALGKTETIIVYASEVVPNTPEELYMNINVANTTITLTTPTGSTEERIIKKGDTGYLFNINGAGGSVKLILEGYVTLQGWAKPDYGGTDEFNNNNPLIYLHDFGVMEMKGHSKITGNAQAKNTTDAVIGGAVLLKNDAELILDEHAQISNNWVVNQGTGITYGGAFYLAARSTVRIKGNAKVSNNTSLHIGGNAYGGVAAFEDNSTIYMEGGEMSNNVAQSTTGVAGGGALQLIPGSCKFIFSGGTLKDNKVKFITSGRGSAINAGHAQAVIISGSASIPPGSEDITTDANGKTDSKNALSLGANGNSFFPVNINGTLSTTSKITIDLQTTTGTVDYSKPILKNYNDGDPIAYTDNAPVSIFELRNLVNYSAHTITSLADKKINADGTIGDK</sequence>
<feature type="domain" description="Ig-like" evidence="1">
    <location>
        <begin position="149"/>
        <end position="214"/>
    </location>
</feature>
<dbReference type="InterPro" id="IPR013783">
    <property type="entry name" value="Ig-like_fold"/>
</dbReference>
<name>A0A644VKK1_9ZZZZ</name>
<dbReference type="Gene3D" id="2.60.40.10">
    <property type="entry name" value="Immunoglobulins"/>
    <property type="match status" value="1"/>
</dbReference>
<comment type="caution">
    <text evidence="2">The sequence shown here is derived from an EMBL/GenBank/DDBJ whole genome shotgun (WGS) entry which is preliminary data.</text>
</comment>
<dbReference type="InterPro" id="IPR022038">
    <property type="entry name" value="Ig-like_bact"/>
</dbReference>
<organism evidence="2">
    <name type="scientific">bioreactor metagenome</name>
    <dbReference type="NCBI Taxonomy" id="1076179"/>
    <lineage>
        <taxon>unclassified sequences</taxon>
        <taxon>metagenomes</taxon>
        <taxon>ecological metagenomes</taxon>
    </lineage>
</organism>
<accession>A0A644VKK1</accession>
<evidence type="ECO:0000313" key="2">
    <source>
        <dbReference type="EMBL" id="MPL91123.1"/>
    </source>
</evidence>
<reference evidence="2" key="1">
    <citation type="submission" date="2019-08" db="EMBL/GenBank/DDBJ databases">
        <authorList>
            <person name="Kucharzyk K."/>
            <person name="Murdoch R.W."/>
            <person name="Higgins S."/>
            <person name="Loffler F."/>
        </authorList>
    </citation>
    <scope>NUCLEOTIDE SEQUENCE</scope>
</reference>
<dbReference type="AlphaFoldDB" id="A0A644VKK1"/>
<proteinExistence type="predicted"/>
<dbReference type="PROSITE" id="PS51257">
    <property type="entry name" value="PROKAR_LIPOPROTEIN"/>
    <property type="match status" value="1"/>
</dbReference>
<gene>
    <name evidence="2" type="ORF">SDC9_37186</name>
</gene>
<dbReference type="Pfam" id="PF07523">
    <property type="entry name" value="Big_3"/>
    <property type="match status" value="1"/>
</dbReference>
<evidence type="ECO:0000259" key="1">
    <source>
        <dbReference type="Pfam" id="PF07523"/>
    </source>
</evidence>
<dbReference type="EMBL" id="VSSQ01000321">
    <property type="protein sequence ID" value="MPL91123.1"/>
    <property type="molecule type" value="Genomic_DNA"/>
</dbReference>
<protein>
    <recommendedName>
        <fullName evidence="1">Ig-like domain-containing protein</fullName>
    </recommendedName>
</protein>
<dbReference type="Gene3D" id="2.60.40.3630">
    <property type="match status" value="1"/>
</dbReference>